<organism evidence="2">
    <name type="scientific">uncultured Rubrobacteraceae bacterium</name>
    <dbReference type="NCBI Taxonomy" id="349277"/>
    <lineage>
        <taxon>Bacteria</taxon>
        <taxon>Bacillati</taxon>
        <taxon>Actinomycetota</taxon>
        <taxon>Rubrobacteria</taxon>
        <taxon>Rubrobacterales</taxon>
        <taxon>Rubrobacteraceae</taxon>
        <taxon>environmental samples</taxon>
    </lineage>
</organism>
<proteinExistence type="predicted"/>
<feature type="non-terminal residue" evidence="2">
    <location>
        <position position="1"/>
    </location>
</feature>
<protein>
    <submittedName>
        <fullName evidence="2">Uncharacterized protein</fullName>
    </submittedName>
</protein>
<accession>A0A6J4NEK1</accession>
<feature type="compositionally biased region" description="Basic residues" evidence="1">
    <location>
        <begin position="40"/>
        <end position="61"/>
    </location>
</feature>
<reference evidence="2" key="1">
    <citation type="submission" date="2020-02" db="EMBL/GenBank/DDBJ databases">
        <authorList>
            <person name="Meier V. D."/>
        </authorList>
    </citation>
    <scope>NUCLEOTIDE SEQUENCE</scope>
    <source>
        <strain evidence="2">AVDCRST_MAG03</strain>
    </source>
</reference>
<feature type="region of interest" description="Disordered" evidence="1">
    <location>
        <begin position="1"/>
        <end position="61"/>
    </location>
</feature>
<feature type="non-terminal residue" evidence="2">
    <location>
        <position position="61"/>
    </location>
</feature>
<name>A0A6J4NEK1_9ACTN</name>
<evidence type="ECO:0000256" key="1">
    <source>
        <dbReference type="SAM" id="MobiDB-lite"/>
    </source>
</evidence>
<dbReference type="AlphaFoldDB" id="A0A6J4NEK1"/>
<gene>
    <name evidence="2" type="ORF">AVDCRST_MAG03-32</name>
</gene>
<sequence length="61" mass="6581">GPEQALAGPGVACAGQPAVRRHRRGGTPEPGGRPPDGRRPPARLHRRRRGHRALQPRARVV</sequence>
<dbReference type="EMBL" id="CADCUT010000002">
    <property type="protein sequence ID" value="CAA9382277.1"/>
    <property type="molecule type" value="Genomic_DNA"/>
</dbReference>
<evidence type="ECO:0000313" key="2">
    <source>
        <dbReference type="EMBL" id="CAA9382277.1"/>
    </source>
</evidence>